<evidence type="ECO:0000256" key="5">
    <source>
        <dbReference type="ARBA" id="ARBA00023002"/>
    </source>
</evidence>
<protein>
    <recommendedName>
        <fullName evidence="12">Medium-chain specific acyl-CoA dehydrogenase, mitochondrial</fullName>
    </recommendedName>
</protein>
<dbReference type="SUPFAM" id="SSF56645">
    <property type="entry name" value="Acyl-CoA dehydrogenase NM domain-like"/>
    <property type="match status" value="2"/>
</dbReference>
<keyword evidence="4 6" id="KW-0274">FAD</keyword>
<evidence type="ECO:0000256" key="3">
    <source>
        <dbReference type="ARBA" id="ARBA00022630"/>
    </source>
</evidence>
<dbReference type="FunFam" id="1.20.140.10:FF:000011">
    <property type="entry name" value="Medium-chain specific acyl-CoA dehydrogenase, mitochondrial"/>
    <property type="match status" value="1"/>
</dbReference>
<dbReference type="Pfam" id="PF00441">
    <property type="entry name" value="Acyl-CoA_dh_1"/>
    <property type="match status" value="1"/>
</dbReference>
<dbReference type="FunFam" id="2.40.110.10:FF:000007">
    <property type="entry name" value="Medium-chain specific acyl-CoA dehydrogenase, mitochondrial"/>
    <property type="match status" value="1"/>
</dbReference>
<dbReference type="Gene3D" id="1.20.140.10">
    <property type="entry name" value="Butyryl-CoA Dehydrogenase, subunit A, domain 3"/>
    <property type="match status" value="1"/>
</dbReference>
<evidence type="ECO:0000259" key="9">
    <source>
        <dbReference type="Pfam" id="PF02771"/>
    </source>
</evidence>
<keyword evidence="11" id="KW-1185">Reference proteome</keyword>
<comment type="similarity">
    <text evidence="2 6">Belongs to the acyl-CoA dehydrogenase family.</text>
</comment>
<reference evidence="10" key="1">
    <citation type="submission" date="2020-08" db="EMBL/GenBank/DDBJ databases">
        <title>Spodoptera exigua strain:BAW_Kor-Di-RS1 Genome sequencing and assembly.</title>
        <authorList>
            <person name="Kim J."/>
            <person name="Nam H.Y."/>
            <person name="Kwon M."/>
            <person name="Choi J.H."/>
            <person name="Cho S.R."/>
            <person name="Kim G.-H."/>
        </authorList>
    </citation>
    <scope>NUCLEOTIDE SEQUENCE</scope>
    <source>
        <strain evidence="10">BAW_Kor-Di-RS1</strain>
        <tissue evidence="10">Whole-body</tissue>
    </source>
</reference>
<accession>A0A835GKG8</accession>
<evidence type="ECO:0000259" key="8">
    <source>
        <dbReference type="Pfam" id="PF02770"/>
    </source>
</evidence>
<dbReference type="Gene3D" id="2.40.110.10">
    <property type="entry name" value="Butyryl-CoA Dehydrogenase, subunit A, domain 2"/>
    <property type="match status" value="1"/>
</dbReference>
<dbReference type="InterPro" id="IPR013786">
    <property type="entry name" value="AcylCoA_DH/ox_N"/>
</dbReference>
<dbReference type="AlphaFoldDB" id="A0A835GKG8"/>
<evidence type="ECO:0000259" key="7">
    <source>
        <dbReference type="Pfam" id="PF00441"/>
    </source>
</evidence>
<dbReference type="SUPFAM" id="SSF47203">
    <property type="entry name" value="Acyl-CoA dehydrogenase C-terminal domain-like"/>
    <property type="match status" value="1"/>
</dbReference>
<dbReference type="EMBL" id="JACKWZ010000039">
    <property type="protein sequence ID" value="KAF9419794.1"/>
    <property type="molecule type" value="Genomic_DNA"/>
</dbReference>
<proteinExistence type="inferred from homology"/>
<dbReference type="GO" id="GO:0003995">
    <property type="term" value="F:acyl-CoA dehydrogenase activity"/>
    <property type="evidence" value="ECO:0007669"/>
    <property type="project" value="InterPro"/>
</dbReference>
<dbReference type="PROSITE" id="PS00073">
    <property type="entry name" value="ACYL_COA_DH_2"/>
    <property type="match status" value="1"/>
</dbReference>
<dbReference type="Gene3D" id="1.10.540.10">
    <property type="entry name" value="Acyl-CoA dehydrogenase/oxidase, N-terminal domain"/>
    <property type="match status" value="2"/>
</dbReference>
<organism evidence="10 11">
    <name type="scientific">Spodoptera exigua</name>
    <name type="common">Beet armyworm</name>
    <name type="synonym">Noctua fulgens</name>
    <dbReference type="NCBI Taxonomy" id="7107"/>
    <lineage>
        <taxon>Eukaryota</taxon>
        <taxon>Metazoa</taxon>
        <taxon>Ecdysozoa</taxon>
        <taxon>Arthropoda</taxon>
        <taxon>Hexapoda</taxon>
        <taxon>Insecta</taxon>
        <taxon>Pterygota</taxon>
        <taxon>Neoptera</taxon>
        <taxon>Endopterygota</taxon>
        <taxon>Lepidoptera</taxon>
        <taxon>Glossata</taxon>
        <taxon>Ditrysia</taxon>
        <taxon>Noctuoidea</taxon>
        <taxon>Noctuidae</taxon>
        <taxon>Amphipyrinae</taxon>
        <taxon>Spodoptera</taxon>
    </lineage>
</organism>
<feature type="domain" description="Acyl-CoA dehydrogenase/oxidase N-terminal" evidence="9">
    <location>
        <begin position="158"/>
        <end position="226"/>
    </location>
</feature>
<dbReference type="Pfam" id="PF02770">
    <property type="entry name" value="Acyl-CoA_dh_M"/>
    <property type="match status" value="1"/>
</dbReference>
<dbReference type="InterPro" id="IPR037069">
    <property type="entry name" value="AcylCoA_DH/ox_N_sf"/>
</dbReference>
<dbReference type="InterPro" id="IPR009075">
    <property type="entry name" value="AcylCo_DH/oxidase_C"/>
</dbReference>
<dbReference type="GO" id="GO:0050660">
    <property type="term" value="F:flavin adenine dinucleotide binding"/>
    <property type="evidence" value="ECO:0007669"/>
    <property type="project" value="InterPro"/>
</dbReference>
<sequence length="498" mass="53276">MAVIRATRPIYRKLSTTAPVAAAKPLPTTGMCFVSRYYPDLEPHLTPLGLVSTLEEIVPVAAQYDKTGEYPWPIVKKAWEVGLMNGHIPEHCGGMGLGALDSCLVAEELAFGCAGIKAAISTSSIGGVGNFGVLDECIVGEEMAFGCTGITTAVGGTNLGVYGNSIKCRLGGMNMDVFDGCMVAEELAFGCTGIMTAMEASGLGQMPVIIAGNKEQQKKYLGRLIDEPIVAAYCVTEPGAGSDVAGVKTRAEKKGDEWIINGQKMWITNGGVANWYFVLARTNPDPKCPASKAFTGFIVERDWPGVTPGRKEQNMGQRASDTRGITFEDVRVPKENVLIEEGAGFKIAMGAFDKTRPPVAAGATGLAQRALTEATKYALERKTFGVPIARHQAVAFMLADMAIGVETARLAWMRAAWMADHGIRNTVLASVAKCHASEIANKAAADAVQIFGGNGFNTEYPVEKLMRDAKIYQIYEGTSQIQRLIISREIITNAMQSN</sequence>
<name>A0A835GKG8_SPOEX</name>
<evidence type="ECO:0000256" key="2">
    <source>
        <dbReference type="ARBA" id="ARBA00009347"/>
    </source>
</evidence>
<dbReference type="InterPro" id="IPR009100">
    <property type="entry name" value="AcylCoA_DH/oxidase_NM_dom_sf"/>
</dbReference>
<evidence type="ECO:0000256" key="6">
    <source>
        <dbReference type="RuleBase" id="RU362125"/>
    </source>
</evidence>
<comment type="cofactor">
    <cofactor evidence="1 6">
        <name>FAD</name>
        <dbReference type="ChEBI" id="CHEBI:57692"/>
    </cofactor>
</comment>
<evidence type="ECO:0000313" key="10">
    <source>
        <dbReference type="EMBL" id="KAF9419794.1"/>
    </source>
</evidence>
<evidence type="ECO:0000256" key="1">
    <source>
        <dbReference type="ARBA" id="ARBA00001974"/>
    </source>
</evidence>
<keyword evidence="5 6" id="KW-0560">Oxidoreductase</keyword>
<feature type="domain" description="Acyl-CoA dehydrogenase/oxidase C-terminal" evidence="7">
    <location>
        <begin position="342"/>
        <end position="490"/>
    </location>
</feature>
<dbReference type="PROSITE" id="PS00072">
    <property type="entry name" value="ACYL_COA_DH_1"/>
    <property type="match status" value="1"/>
</dbReference>
<dbReference type="InterPro" id="IPR006089">
    <property type="entry name" value="Acyl-CoA_DH_CS"/>
</dbReference>
<dbReference type="InterPro" id="IPR046373">
    <property type="entry name" value="Acyl-CoA_Oxase/DH_mid-dom_sf"/>
</dbReference>
<evidence type="ECO:0008006" key="12">
    <source>
        <dbReference type="Google" id="ProtNLM"/>
    </source>
</evidence>
<dbReference type="InterPro" id="IPR036250">
    <property type="entry name" value="AcylCo_DH-like_C"/>
</dbReference>
<evidence type="ECO:0000256" key="4">
    <source>
        <dbReference type="ARBA" id="ARBA00022827"/>
    </source>
</evidence>
<evidence type="ECO:0000313" key="11">
    <source>
        <dbReference type="Proteomes" id="UP000648187"/>
    </source>
</evidence>
<dbReference type="PANTHER" id="PTHR43884:SF12">
    <property type="entry name" value="ISOVALERYL-COA DEHYDROGENASE, MITOCHONDRIAL-RELATED"/>
    <property type="match status" value="1"/>
</dbReference>
<dbReference type="Proteomes" id="UP000648187">
    <property type="component" value="Unassembled WGS sequence"/>
</dbReference>
<keyword evidence="3 6" id="KW-0285">Flavoprotein</keyword>
<dbReference type="Pfam" id="PF02771">
    <property type="entry name" value="Acyl-CoA_dh_N"/>
    <property type="match status" value="2"/>
</dbReference>
<feature type="domain" description="Acyl-CoA oxidase/dehydrogenase middle" evidence="8">
    <location>
        <begin position="232"/>
        <end position="330"/>
    </location>
</feature>
<gene>
    <name evidence="10" type="ORF">HW555_003793</name>
</gene>
<dbReference type="InterPro" id="IPR006091">
    <property type="entry name" value="Acyl-CoA_Oxase/DH_mid-dom"/>
</dbReference>
<dbReference type="PANTHER" id="PTHR43884">
    <property type="entry name" value="ACYL-COA DEHYDROGENASE"/>
    <property type="match status" value="1"/>
</dbReference>
<feature type="domain" description="Acyl-CoA dehydrogenase/oxidase N-terminal" evidence="9">
    <location>
        <begin position="55"/>
        <end position="124"/>
    </location>
</feature>
<comment type="caution">
    <text evidence="10">The sequence shown here is derived from an EMBL/GenBank/DDBJ whole genome shotgun (WGS) entry which is preliminary data.</text>
</comment>